<evidence type="ECO:0008006" key="3">
    <source>
        <dbReference type="Google" id="ProtNLM"/>
    </source>
</evidence>
<dbReference type="Pfam" id="PF25209">
    <property type="entry name" value="Phage_capsid_4"/>
    <property type="match status" value="1"/>
</dbReference>
<dbReference type="KEGG" id="acaf:CA12_12110"/>
<evidence type="ECO:0000313" key="2">
    <source>
        <dbReference type="Proteomes" id="UP000318741"/>
    </source>
</evidence>
<proteinExistence type="predicted"/>
<keyword evidence="2" id="KW-1185">Reference proteome</keyword>
<evidence type="ECO:0000313" key="1">
    <source>
        <dbReference type="EMBL" id="QDT15130.1"/>
    </source>
</evidence>
<sequence>MQRTDLAGLIDSLGPAAFYEKTRDLLTAGTLTPDDFSLRRLAEACGIFGSPSFGGPGDRGVSDGLAALREAAAGPDRAPVALLSEHAPGARTDLFRVVTAELLARKVAEGYDAAAGLIGDALVTVVKATGRGAKIAGFTATASPTTIPEGHKYEESTFAEKFVTSEESKQGRILSVTEELIAFDQTGEVFRRAVRLGEGLRQERERTIVRAVADAEPGKPVYRPGGVGETLYAADGSNRNLIGPANTTSPTHASALPLDDWAALDAARGYRATEVLDDRVDGQRRPILAPATQVLVPESLAGTARGIVEATEIRRTVDGTTTVSGNPHRRLEVLSSPFLDELGAEGRRDWYLGDFRKQFVWTEVWPVQTFLQRSDGPAAFERDVALRVKARYFGGVSATDTAFVTKVLGG</sequence>
<dbReference type="AlphaFoldDB" id="A0A517P6X8"/>
<dbReference type="Proteomes" id="UP000318741">
    <property type="component" value="Chromosome"/>
</dbReference>
<dbReference type="OrthoDB" id="231899at2"/>
<accession>A0A517P6X8</accession>
<gene>
    <name evidence="1" type="ORF">CA12_12110</name>
</gene>
<organism evidence="1 2">
    <name type="scientific">Alienimonas californiensis</name>
    <dbReference type="NCBI Taxonomy" id="2527989"/>
    <lineage>
        <taxon>Bacteria</taxon>
        <taxon>Pseudomonadati</taxon>
        <taxon>Planctomycetota</taxon>
        <taxon>Planctomycetia</taxon>
        <taxon>Planctomycetales</taxon>
        <taxon>Planctomycetaceae</taxon>
        <taxon>Alienimonas</taxon>
    </lineage>
</organism>
<reference evidence="1 2" key="1">
    <citation type="submission" date="2019-02" db="EMBL/GenBank/DDBJ databases">
        <title>Deep-cultivation of Planctomycetes and their phenomic and genomic characterization uncovers novel biology.</title>
        <authorList>
            <person name="Wiegand S."/>
            <person name="Jogler M."/>
            <person name="Boedeker C."/>
            <person name="Pinto D."/>
            <person name="Vollmers J."/>
            <person name="Rivas-Marin E."/>
            <person name="Kohn T."/>
            <person name="Peeters S.H."/>
            <person name="Heuer A."/>
            <person name="Rast P."/>
            <person name="Oberbeckmann S."/>
            <person name="Bunk B."/>
            <person name="Jeske O."/>
            <person name="Meyerdierks A."/>
            <person name="Storesund J.E."/>
            <person name="Kallscheuer N."/>
            <person name="Luecker S."/>
            <person name="Lage O.M."/>
            <person name="Pohl T."/>
            <person name="Merkel B.J."/>
            <person name="Hornburger P."/>
            <person name="Mueller R.-W."/>
            <person name="Bruemmer F."/>
            <person name="Labrenz M."/>
            <person name="Spormann A.M."/>
            <person name="Op den Camp H."/>
            <person name="Overmann J."/>
            <person name="Amann R."/>
            <person name="Jetten M.S.M."/>
            <person name="Mascher T."/>
            <person name="Medema M.H."/>
            <person name="Devos D.P."/>
            <person name="Kaster A.-K."/>
            <person name="Ovreas L."/>
            <person name="Rohde M."/>
            <person name="Galperin M.Y."/>
            <person name="Jogler C."/>
        </authorList>
    </citation>
    <scope>NUCLEOTIDE SEQUENCE [LARGE SCALE GENOMIC DNA]</scope>
    <source>
        <strain evidence="1 2">CA12</strain>
    </source>
</reference>
<name>A0A517P6X8_9PLAN</name>
<dbReference type="RefSeq" id="WP_145357959.1">
    <property type="nucleotide sequence ID" value="NZ_CP036265.1"/>
</dbReference>
<protein>
    <recommendedName>
        <fullName evidence="3">Phage capsid family protein</fullName>
    </recommendedName>
</protein>
<dbReference type="EMBL" id="CP036265">
    <property type="protein sequence ID" value="QDT15130.1"/>
    <property type="molecule type" value="Genomic_DNA"/>
</dbReference>